<dbReference type="HOGENOM" id="CLU_117771_0_0_1"/>
<keyword evidence="3" id="KW-1185">Reference proteome</keyword>
<accession>A0A0C9Z1P3</accession>
<evidence type="ECO:0000313" key="2">
    <source>
        <dbReference type="EMBL" id="KIK16277.1"/>
    </source>
</evidence>
<protein>
    <submittedName>
        <fullName evidence="2">Uncharacterized protein</fullName>
    </submittedName>
</protein>
<proteinExistence type="predicted"/>
<dbReference type="EMBL" id="KN833862">
    <property type="protein sequence ID" value="KIK16277.1"/>
    <property type="molecule type" value="Genomic_DNA"/>
</dbReference>
<evidence type="ECO:0000313" key="3">
    <source>
        <dbReference type="Proteomes" id="UP000054018"/>
    </source>
</evidence>
<evidence type="ECO:0000256" key="1">
    <source>
        <dbReference type="SAM" id="MobiDB-lite"/>
    </source>
</evidence>
<dbReference type="AlphaFoldDB" id="A0A0C9Z1P3"/>
<reference evidence="3" key="2">
    <citation type="submission" date="2015-01" db="EMBL/GenBank/DDBJ databases">
        <title>Evolutionary Origins and Diversification of the Mycorrhizal Mutualists.</title>
        <authorList>
            <consortium name="DOE Joint Genome Institute"/>
            <consortium name="Mycorrhizal Genomics Consortium"/>
            <person name="Kohler A."/>
            <person name="Kuo A."/>
            <person name="Nagy L.G."/>
            <person name="Floudas D."/>
            <person name="Copeland A."/>
            <person name="Barry K.W."/>
            <person name="Cichocki N."/>
            <person name="Veneault-Fourrey C."/>
            <person name="LaButti K."/>
            <person name="Lindquist E.A."/>
            <person name="Lipzen A."/>
            <person name="Lundell T."/>
            <person name="Morin E."/>
            <person name="Murat C."/>
            <person name="Riley R."/>
            <person name="Ohm R."/>
            <person name="Sun H."/>
            <person name="Tunlid A."/>
            <person name="Henrissat B."/>
            <person name="Grigoriev I.V."/>
            <person name="Hibbett D.S."/>
            <person name="Martin F."/>
        </authorList>
    </citation>
    <scope>NUCLEOTIDE SEQUENCE [LARGE SCALE GENOMIC DNA]</scope>
    <source>
        <strain evidence="3">441</strain>
    </source>
</reference>
<name>A0A0C9Z1P3_9AGAM</name>
<gene>
    <name evidence="2" type="ORF">PISMIDRAFT_686431</name>
</gene>
<sequence>MESTEVFAPCRRVALFASYTHGRLLATISSKQDDSYSYRNDNDAILSTPISADALGRRTIFSQRSRRDKSPSTLPAEKMGSREELVGNEDRRHIISSTRSTKSRARDMSWGLKLPRVHGDSLKGTELGSSESKSEGRTFVILAMAYLGGQT</sequence>
<feature type="compositionally biased region" description="Basic and acidic residues" evidence="1">
    <location>
        <begin position="79"/>
        <end position="90"/>
    </location>
</feature>
<organism evidence="2 3">
    <name type="scientific">Pisolithus microcarpus 441</name>
    <dbReference type="NCBI Taxonomy" id="765257"/>
    <lineage>
        <taxon>Eukaryota</taxon>
        <taxon>Fungi</taxon>
        <taxon>Dikarya</taxon>
        <taxon>Basidiomycota</taxon>
        <taxon>Agaricomycotina</taxon>
        <taxon>Agaricomycetes</taxon>
        <taxon>Agaricomycetidae</taxon>
        <taxon>Boletales</taxon>
        <taxon>Sclerodermatineae</taxon>
        <taxon>Pisolithaceae</taxon>
        <taxon>Pisolithus</taxon>
    </lineage>
</organism>
<dbReference type="Proteomes" id="UP000054018">
    <property type="component" value="Unassembled WGS sequence"/>
</dbReference>
<feature type="region of interest" description="Disordered" evidence="1">
    <location>
        <begin position="59"/>
        <end position="90"/>
    </location>
</feature>
<reference evidence="2 3" key="1">
    <citation type="submission" date="2014-04" db="EMBL/GenBank/DDBJ databases">
        <authorList>
            <consortium name="DOE Joint Genome Institute"/>
            <person name="Kuo A."/>
            <person name="Kohler A."/>
            <person name="Costa M.D."/>
            <person name="Nagy L.G."/>
            <person name="Floudas D."/>
            <person name="Copeland A."/>
            <person name="Barry K.W."/>
            <person name="Cichocki N."/>
            <person name="Veneault-Fourrey C."/>
            <person name="LaButti K."/>
            <person name="Lindquist E.A."/>
            <person name="Lipzen A."/>
            <person name="Lundell T."/>
            <person name="Morin E."/>
            <person name="Murat C."/>
            <person name="Sun H."/>
            <person name="Tunlid A."/>
            <person name="Henrissat B."/>
            <person name="Grigoriev I.V."/>
            <person name="Hibbett D.S."/>
            <person name="Martin F."/>
            <person name="Nordberg H.P."/>
            <person name="Cantor M.N."/>
            <person name="Hua S.X."/>
        </authorList>
    </citation>
    <scope>NUCLEOTIDE SEQUENCE [LARGE SCALE GENOMIC DNA]</scope>
    <source>
        <strain evidence="2 3">441</strain>
    </source>
</reference>